<gene>
    <name evidence="2" type="ORF">GCM10010328_29750</name>
</gene>
<organism evidence="2 3">
    <name type="scientific">Streptomyces rubiginosohelvolus</name>
    <dbReference type="NCBI Taxonomy" id="67362"/>
    <lineage>
        <taxon>Bacteria</taxon>
        <taxon>Bacillati</taxon>
        <taxon>Actinomycetota</taxon>
        <taxon>Actinomycetes</taxon>
        <taxon>Kitasatosporales</taxon>
        <taxon>Streptomycetaceae</taxon>
        <taxon>Streptomyces</taxon>
    </lineage>
</organism>
<protein>
    <submittedName>
        <fullName evidence="2">Uncharacterized protein</fullName>
    </submittedName>
</protein>
<proteinExistence type="predicted"/>
<evidence type="ECO:0000313" key="2">
    <source>
        <dbReference type="EMBL" id="GGZ52994.1"/>
    </source>
</evidence>
<keyword evidence="1" id="KW-1133">Transmembrane helix</keyword>
<keyword evidence="1" id="KW-0472">Membrane</keyword>
<dbReference type="Proteomes" id="UP000624183">
    <property type="component" value="Unassembled WGS sequence"/>
</dbReference>
<evidence type="ECO:0000313" key="3">
    <source>
        <dbReference type="Proteomes" id="UP000624183"/>
    </source>
</evidence>
<comment type="caution">
    <text evidence="2">The sequence shown here is derived from an EMBL/GenBank/DDBJ whole genome shotgun (WGS) entry which is preliminary data.</text>
</comment>
<dbReference type="EMBL" id="BMUW01000004">
    <property type="protein sequence ID" value="GGZ52994.1"/>
    <property type="molecule type" value="Genomic_DNA"/>
</dbReference>
<feature type="transmembrane region" description="Helical" evidence="1">
    <location>
        <begin position="6"/>
        <end position="28"/>
    </location>
</feature>
<name>A0ABQ3BNZ0_9ACTN</name>
<evidence type="ECO:0000256" key="1">
    <source>
        <dbReference type="SAM" id="Phobius"/>
    </source>
</evidence>
<sequence>MTGDLWLLCSVIGLGLAIGALIAVAWAADRRITHRTREAPDA</sequence>
<keyword evidence="3" id="KW-1185">Reference proteome</keyword>
<keyword evidence="1" id="KW-0812">Transmembrane</keyword>
<accession>A0ABQ3BNZ0</accession>
<reference evidence="3" key="1">
    <citation type="journal article" date="2019" name="Int. J. Syst. Evol. Microbiol.">
        <title>The Global Catalogue of Microorganisms (GCM) 10K type strain sequencing project: providing services to taxonomists for standard genome sequencing and annotation.</title>
        <authorList>
            <consortium name="The Broad Institute Genomics Platform"/>
            <consortium name="The Broad Institute Genome Sequencing Center for Infectious Disease"/>
            <person name="Wu L."/>
            <person name="Ma J."/>
        </authorList>
    </citation>
    <scope>NUCLEOTIDE SEQUENCE [LARGE SCALE GENOMIC DNA]</scope>
    <source>
        <strain evidence="3">JCM 4602</strain>
    </source>
</reference>